<name>A0A0F9I9Z0_9ZZZZ</name>
<dbReference type="EMBL" id="LAZR01019960">
    <property type="protein sequence ID" value="KKL90625.1"/>
    <property type="molecule type" value="Genomic_DNA"/>
</dbReference>
<dbReference type="AlphaFoldDB" id="A0A0F9I9Z0"/>
<evidence type="ECO:0000313" key="1">
    <source>
        <dbReference type="EMBL" id="KKL90625.1"/>
    </source>
</evidence>
<proteinExistence type="predicted"/>
<organism evidence="1">
    <name type="scientific">marine sediment metagenome</name>
    <dbReference type="NCBI Taxonomy" id="412755"/>
    <lineage>
        <taxon>unclassified sequences</taxon>
        <taxon>metagenomes</taxon>
        <taxon>ecological metagenomes</taxon>
    </lineage>
</organism>
<accession>A0A0F9I9Z0</accession>
<gene>
    <name evidence="1" type="ORF">LCGC14_1902800</name>
</gene>
<comment type="caution">
    <text evidence="1">The sequence shown here is derived from an EMBL/GenBank/DDBJ whole genome shotgun (WGS) entry which is preliminary data.</text>
</comment>
<sequence length="42" mass="4735">MIKNLLIIFKNIMILILSKSQMLPKSTGGLSFIDKPLILGYK</sequence>
<protein>
    <submittedName>
        <fullName evidence="1">Uncharacterized protein</fullName>
    </submittedName>
</protein>
<reference evidence="1" key="1">
    <citation type="journal article" date="2015" name="Nature">
        <title>Complex archaea that bridge the gap between prokaryotes and eukaryotes.</title>
        <authorList>
            <person name="Spang A."/>
            <person name="Saw J.H."/>
            <person name="Jorgensen S.L."/>
            <person name="Zaremba-Niedzwiedzka K."/>
            <person name="Martijn J."/>
            <person name="Lind A.E."/>
            <person name="van Eijk R."/>
            <person name="Schleper C."/>
            <person name="Guy L."/>
            <person name="Ettema T.J."/>
        </authorList>
    </citation>
    <scope>NUCLEOTIDE SEQUENCE</scope>
</reference>